<reference evidence="10" key="2">
    <citation type="submission" date="2024-01" db="EMBL/GenBank/DDBJ databases">
        <title>Comparative genomics of Cryptococcus and Kwoniella reveals pathogenesis evolution and contrasting modes of karyotype evolution via chromosome fusion or intercentromeric recombination.</title>
        <authorList>
            <person name="Coelho M.A."/>
            <person name="David-Palma M."/>
            <person name="Shea T."/>
            <person name="Bowers K."/>
            <person name="McGinley-Smith S."/>
            <person name="Mohammad A.W."/>
            <person name="Gnirke A."/>
            <person name="Yurkov A.M."/>
            <person name="Nowrousian M."/>
            <person name="Sun S."/>
            <person name="Cuomo C.A."/>
            <person name="Heitman J."/>
        </authorList>
    </citation>
    <scope>NUCLEOTIDE SEQUENCE</scope>
    <source>
        <strain evidence="10">CBS 12478</strain>
    </source>
</reference>
<feature type="compositionally biased region" description="Acidic residues" evidence="7">
    <location>
        <begin position="565"/>
        <end position="582"/>
    </location>
</feature>
<proteinExistence type="predicted"/>
<accession>A0AAJ8LK27</accession>
<feature type="region of interest" description="Disordered" evidence="7">
    <location>
        <begin position="1"/>
        <end position="161"/>
    </location>
</feature>
<feature type="compositionally biased region" description="Polar residues" evidence="7">
    <location>
        <begin position="542"/>
        <end position="554"/>
    </location>
</feature>
<evidence type="ECO:0000256" key="6">
    <source>
        <dbReference type="PROSITE-ProRule" id="PRU00175"/>
    </source>
</evidence>
<evidence type="ECO:0000256" key="7">
    <source>
        <dbReference type="SAM" id="MobiDB-lite"/>
    </source>
</evidence>
<evidence type="ECO:0000256" key="3">
    <source>
        <dbReference type="ARBA" id="ARBA00022771"/>
    </source>
</evidence>
<evidence type="ECO:0000256" key="5">
    <source>
        <dbReference type="ARBA" id="ARBA00022833"/>
    </source>
</evidence>
<dbReference type="RefSeq" id="XP_031863924.2">
    <property type="nucleotide sequence ID" value="XM_032001761.2"/>
</dbReference>
<dbReference type="Gene3D" id="3.30.40.10">
    <property type="entry name" value="Zinc/RING finger domain, C3HC4 (zinc finger)"/>
    <property type="match status" value="1"/>
</dbReference>
<evidence type="ECO:0000313" key="10">
    <source>
        <dbReference type="EMBL" id="WWD19279.1"/>
    </source>
</evidence>
<keyword evidence="2" id="KW-0479">Metal-binding</keyword>
<dbReference type="Gene3D" id="2.60.200.20">
    <property type="match status" value="1"/>
</dbReference>
<evidence type="ECO:0000256" key="2">
    <source>
        <dbReference type="ARBA" id="ARBA00022723"/>
    </source>
</evidence>
<dbReference type="InterPro" id="IPR001841">
    <property type="entry name" value="Znf_RING"/>
</dbReference>
<feature type="region of interest" description="Disordered" evidence="7">
    <location>
        <begin position="662"/>
        <end position="709"/>
    </location>
</feature>
<dbReference type="GO" id="GO:0032153">
    <property type="term" value="C:cell division site"/>
    <property type="evidence" value="ECO:0007669"/>
    <property type="project" value="TreeGrafter"/>
</dbReference>
<feature type="compositionally biased region" description="Polar residues" evidence="7">
    <location>
        <begin position="59"/>
        <end position="135"/>
    </location>
</feature>
<feature type="region of interest" description="Disordered" evidence="7">
    <location>
        <begin position="475"/>
        <end position="634"/>
    </location>
</feature>
<protein>
    <recommendedName>
        <fullName evidence="12">Cytoplasmic protein</fullName>
    </recommendedName>
</protein>
<dbReference type="GO" id="GO:0008270">
    <property type="term" value="F:zinc ion binding"/>
    <property type="evidence" value="ECO:0007669"/>
    <property type="project" value="UniProtKB-KW"/>
</dbReference>
<dbReference type="PROSITE" id="PS50089">
    <property type="entry name" value="ZF_RING_2"/>
    <property type="match status" value="1"/>
</dbReference>
<dbReference type="GO" id="GO:0000151">
    <property type="term" value="C:ubiquitin ligase complex"/>
    <property type="evidence" value="ECO:0007669"/>
    <property type="project" value="TreeGrafter"/>
</dbReference>
<feature type="compositionally biased region" description="Low complexity" evidence="7">
    <location>
        <begin position="485"/>
        <end position="498"/>
    </location>
</feature>
<dbReference type="FunFam" id="3.30.40.10:FF:000646">
    <property type="entry name" value="Unplaced genomic scaffold supercont1.3, whole genome shotgun sequence"/>
    <property type="match status" value="1"/>
</dbReference>
<feature type="domain" description="FHA" evidence="8">
    <location>
        <begin position="222"/>
        <end position="318"/>
    </location>
</feature>
<evidence type="ECO:0000259" key="9">
    <source>
        <dbReference type="PROSITE" id="PS50089"/>
    </source>
</evidence>
<keyword evidence="11" id="KW-1185">Reference proteome</keyword>
<evidence type="ECO:0000313" key="11">
    <source>
        <dbReference type="Proteomes" id="UP000322225"/>
    </source>
</evidence>
<dbReference type="InterPro" id="IPR000253">
    <property type="entry name" value="FHA_dom"/>
</dbReference>
<keyword evidence="1" id="KW-0808">Transferase</keyword>
<feature type="domain" description="RING-type" evidence="9">
    <location>
        <begin position="406"/>
        <end position="450"/>
    </location>
</feature>
<gene>
    <name evidence="10" type="ORF">CI109_103737</name>
</gene>
<dbReference type="Pfam" id="PF00498">
    <property type="entry name" value="FHA"/>
    <property type="match status" value="1"/>
</dbReference>
<dbReference type="KEGG" id="ksn:43585869"/>
<sequence>MSRPISGGHRPTHITMPTNNTSFTPTGSPLPTPGGGVGSAVSPSSPRHSFLGFMRTRSRAATITNSQSSPNIPGSPSMDRNATGTVPASRGATSRDPSVGPTSRETGVTRSVSIPNTGTFTSAPLVANGSTTNNDPTTTPAAPPPVPQTVAATTGSDSSVPPKTYRIRLVPHLESQRSLAFDPVIRELLPIRVPPGVTPTVAAQSVTAVGPTVNGRPPALLLKIGRFTDKTNGQLPVPGSSAAAGGSATLGPNGGRGGGQGASLTIAGGGGDITAPKVAFKSKVVSRGHAEIWCEPDGKFYIRDTASSSGTFLNHIRLSSPNTESRPTMLNDGDILQLGVDYQGGTEEMFRCVKIRVEVGREWQRAANEFNTNALKQLKALGGGADSKSKSNETPSKKAKASVTDCCICLFSVTVCQSLFIAPCSHVFHYKCIRPLLLQHHPGFSCPLCRTFANLEEDVEIEEIASRRASIISRRPSNHSIRLPTSSDNPSSPTSANATAPGQPSTSISLAGAGEGSASVDQLLNGESRGGESGTASEEGMTGSSALARQQTAVASPPVLGEGGGDIEMDVPEAVREEDEEGNNSQDVSNSTSEGRTLDNETDPIGTLPVSISLGGRIPTSNAGQGGEGTLSFSQAATPMNDTFLSTLAPGMHQRLALAEGMSTTGSGSAEGSDIGMSEGDGSEGRPSGERQGQESGLTRGDIDMMMFT</sequence>
<dbReference type="GO" id="GO:0006511">
    <property type="term" value="P:ubiquitin-dependent protein catabolic process"/>
    <property type="evidence" value="ECO:0007669"/>
    <property type="project" value="TreeGrafter"/>
</dbReference>
<dbReference type="PANTHER" id="PTHR15067:SF7">
    <property type="entry name" value="E3 UBIQUITIN-PROTEIN LIGASE DMA1-RELATED"/>
    <property type="match status" value="1"/>
</dbReference>
<dbReference type="AlphaFoldDB" id="A0AAJ8LK27"/>
<evidence type="ECO:0000256" key="4">
    <source>
        <dbReference type="ARBA" id="ARBA00022786"/>
    </source>
</evidence>
<keyword evidence="4" id="KW-0833">Ubl conjugation pathway</keyword>
<organism evidence="10 11">
    <name type="scientific">Kwoniella shandongensis</name>
    <dbReference type="NCBI Taxonomy" id="1734106"/>
    <lineage>
        <taxon>Eukaryota</taxon>
        <taxon>Fungi</taxon>
        <taxon>Dikarya</taxon>
        <taxon>Basidiomycota</taxon>
        <taxon>Agaricomycotina</taxon>
        <taxon>Tremellomycetes</taxon>
        <taxon>Tremellales</taxon>
        <taxon>Cryptococcaceae</taxon>
        <taxon>Kwoniella</taxon>
    </lineage>
</organism>
<name>A0AAJ8LK27_9TREE</name>
<dbReference type="EMBL" id="CP144056">
    <property type="protein sequence ID" value="WWD19279.1"/>
    <property type="molecule type" value="Genomic_DNA"/>
</dbReference>
<dbReference type="InterPro" id="IPR013083">
    <property type="entry name" value="Znf_RING/FYVE/PHD"/>
</dbReference>
<dbReference type="GO" id="GO:0061630">
    <property type="term" value="F:ubiquitin protein ligase activity"/>
    <property type="evidence" value="ECO:0007669"/>
    <property type="project" value="TreeGrafter"/>
</dbReference>
<keyword evidence="5" id="KW-0862">Zinc</keyword>
<evidence type="ECO:0008006" key="12">
    <source>
        <dbReference type="Google" id="ProtNLM"/>
    </source>
</evidence>
<keyword evidence="3 6" id="KW-0863">Zinc-finger</keyword>
<dbReference type="FunFam" id="2.60.200.20:FF:000044">
    <property type="entry name" value="Chromosome 8, whole genome shotgun sequence"/>
    <property type="match status" value="1"/>
</dbReference>
<dbReference type="PANTHER" id="PTHR15067">
    <property type="entry name" value="E3 UBIQUITIN-PROTEIN LIGASE RNF8"/>
    <property type="match status" value="1"/>
</dbReference>
<feature type="region of interest" description="Disordered" evidence="7">
    <location>
        <begin position="238"/>
        <end position="259"/>
    </location>
</feature>
<dbReference type="Proteomes" id="UP000322225">
    <property type="component" value="Chromosome 6"/>
</dbReference>
<dbReference type="GeneID" id="43585869"/>
<dbReference type="GO" id="GO:0016567">
    <property type="term" value="P:protein ubiquitination"/>
    <property type="evidence" value="ECO:0007669"/>
    <property type="project" value="TreeGrafter"/>
</dbReference>
<dbReference type="InterPro" id="IPR008984">
    <property type="entry name" value="SMAD_FHA_dom_sf"/>
</dbReference>
<dbReference type="SMART" id="SM00184">
    <property type="entry name" value="RING"/>
    <property type="match status" value="1"/>
</dbReference>
<dbReference type="Pfam" id="PF17123">
    <property type="entry name" value="zf-RING_11"/>
    <property type="match status" value="1"/>
</dbReference>
<evidence type="ECO:0000259" key="8">
    <source>
        <dbReference type="PROSITE" id="PS50006"/>
    </source>
</evidence>
<dbReference type="SUPFAM" id="SSF49879">
    <property type="entry name" value="SMAD/FHA domain"/>
    <property type="match status" value="1"/>
</dbReference>
<dbReference type="GO" id="GO:0005829">
    <property type="term" value="C:cytosol"/>
    <property type="evidence" value="ECO:0007669"/>
    <property type="project" value="TreeGrafter"/>
</dbReference>
<dbReference type="PROSITE" id="PS50006">
    <property type="entry name" value="FHA_DOMAIN"/>
    <property type="match status" value="1"/>
</dbReference>
<reference evidence="10" key="1">
    <citation type="submission" date="2017-08" db="EMBL/GenBank/DDBJ databases">
        <authorList>
            <person name="Cuomo C."/>
            <person name="Billmyre B."/>
            <person name="Heitman J."/>
        </authorList>
    </citation>
    <scope>NUCLEOTIDE SEQUENCE</scope>
    <source>
        <strain evidence="10">CBS 12478</strain>
    </source>
</reference>
<feature type="compositionally biased region" description="Polar residues" evidence="7">
    <location>
        <begin position="583"/>
        <end position="595"/>
    </location>
</feature>
<dbReference type="SMART" id="SM00240">
    <property type="entry name" value="FHA"/>
    <property type="match status" value="1"/>
</dbReference>
<feature type="compositionally biased region" description="Basic and acidic residues" evidence="7">
    <location>
        <begin position="683"/>
        <end position="693"/>
    </location>
</feature>
<dbReference type="SUPFAM" id="SSF57850">
    <property type="entry name" value="RING/U-box"/>
    <property type="match status" value="1"/>
</dbReference>
<evidence type="ECO:0000256" key="1">
    <source>
        <dbReference type="ARBA" id="ARBA00022679"/>
    </source>
</evidence>
<feature type="compositionally biased region" description="Polar residues" evidence="7">
    <location>
        <begin position="500"/>
        <end position="509"/>
    </location>
</feature>